<keyword evidence="6" id="KW-0443">Lipid metabolism</keyword>
<protein>
    <recommendedName>
        <fullName evidence="6">Sterol 24-C-methyltransferase</fullName>
        <ecNumber evidence="6">2.1.1.-</ecNumber>
    </recommendedName>
    <alternativeName>
        <fullName evidence="6">Delta(24)-sterol C-methyltransferase</fullName>
    </alternativeName>
</protein>
<keyword evidence="6" id="KW-0756">Sterol biosynthesis</keyword>
<gene>
    <name evidence="8" type="primary">ERG6</name>
    <name evidence="8" type="ORF">GGH94_005032</name>
</gene>
<keyword evidence="2 5" id="KW-0808">Transferase</keyword>
<comment type="pathway">
    <text evidence="6">Steroid metabolism.</text>
</comment>
<dbReference type="InterPro" id="IPR013216">
    <property type="entry name" value="Methyltransf_11"/>
</dbReference>
<dbReference type="InterPro" id="IPR029063">
    <property type="entry name" value="SAM-dependent_MTases_sf"/>
</dbReference>
<keyword evidence="6" id="KW-1207">Sterol metabolism</keyword>
<evidence type="ECO:0000259" key="7">
    <source>
        <dbReference type="PROSITE" id="PS51685"/>
    </source>
</evidence>
<organism evidence="8 9">
    <name type="scientific">Coemansia aciculifera</name>
    <dbReference type="NCBI Taxonomy" id="417176"/>
    <lineage>
        <taxon>Eukaryota</taxon>
        <taxon>Fungi</taxon>
        <taxon>Fungi incertae sedis</taxon>
        <taxon>Zoopagomycota</taxon>
        <taxon>Kickxellomycotina</taxon>
        <taxon>Kickxellomycetes</taxon>
        <taxon>Kickxellales</taxon>
        <taxon>Kickxellaceae</taxon>
        <taxon>Coemansia</taxon>
    </lineage>
</organism>
<comment type="caution">
    <text evidence="8">The sequence shown here is derived from an EMBL/GenBank/DDBJ whole genome shotgun (WGS) entry which is preliminary data.</text>
</comment>
<dbReference type="InterPro" id="IPR013705">
    <property type="entry name" value="Sterol_MeTrfase_C"/>
</dbReference>
<name>A0A9W8M4P7_9FUNG</name>
<keyword evidence="6" id="KW-0753">Steroid metabolism</keyword>
<comment type="similarity">
    <text evidence="4 5 6">Belongs to the class I-like SAM-binding methyltransferase superfamily. Erg6/SMT family.</text>
</comment>
<dbReference type="Proteomes" id="UP001140074">
    <property type="component" value="Unassembled WGS sequence"/>
</dbReference>
<sequence>MSSTSALLEPTTELSKALHQDVVEDQSASSIVNRLKSKNKELQTQSINTYQQFWSDSENNNEESRTTMYKTLTNTYYNLATDFYEYGWGESFHFARRSVGETHRESIRRHEHLLFASAQIKAGMRVLDVGCGVGGPARECIRFTGAHVTGLNNNDYQIQRANIYAAKYKQQDFSTFVKGDFMDMPFADNSFDAVYAIEATCHAPVLKGVYSQMYRVLKPGGFFAIYEWCLTDKFDNTNELHKKLALDIEHGDGIAKLFGTDVALQAAKDAGFEIEVVSDIAHETTAGNEIPWYSYLDVGMIDFSGIQGFARSHIGRKFTSNAVKVLEKVGIAPEGTVKVQDVLTTAADSLVAGAKIEIFTPMYLIVGRKPLN</sequence>
<accession>A0A9W8M4P7</accession>
<comment type="function">
    <text evidence="6">Catalyzes the transfer of methyl groups from S-adenosyl-methionine to the C-24 of sterols.</text>
</comment>
<dbReference type="PANTHER" id="PTHR44068:SF1">
    <property type="entry name" value="HYPOTHETICAL LOC100005854"/>
    <property type="match status" value="1"/>
</dbReference>
<keyword evidence="6" id="KW-0444">Lipid biosynthesis</keyword>
<dbReference type="Pfam" id="PF08498">
    <property type="entry name" value="Sterol_MT_C"/>
    <property type="match status" value="1"/>
</dbReference>
<dbReference type="Gene3D" id="3.40.50.150">
    <property type="entry name" value="Vaccinia Virus protein VP39"/>
    <property type="match status" value="1"/>
</dbReference>
<evidence type="ECO:0000256" key="3">
    <source>
        <dbReference type="ARBA" id="ARBA00022691"/>
    </source>
</evidence>
<evidence type="ECO:0000256" key="5">
    <source>
        <dbReference type="PROSITE-ProRule" id="PRU01022"/>
    </source>
</evidence>
<evidence type="ECO:0000256" key="1">
    <source>
        <dbReference type="ARBA" id="ARBA00022603"/>
    </source>
</evidence>
<evidence type="ECO:0000313" key="9">
    <source>
        <dbReference type="Proteomes" id="UP001140074"/>
    </source>
</evidence>
<keyword evidence="1 5" id="KW-0489">Methyltransferase</keyword>
<proteinExistence type="inferred from homology"/>
<dbReference type="SUPFAM" id="SSF53335">
    <property type="entry name" value="S-adenosyl-L-methionine-dependent methyltransferases"/>
    <property type="match status" value="1"/>
</dbReference>
<dbReference type="AlphaFoldDB" id="A0A9W8M4P7"/>
<dbReference type="PANTHER" id="PTHR44068">
    <property type="entry name" value="ZGC:194242"/>
    <property type="match status" value="1"/>
</dbReference>
<dbReference type="EMBL" id="JANBUY010000237">
    <property type="protein sequence ID" value="KAJ2861235.1"/>
    <property type="molecule type" value="Genomic_DNA"/>
</dbReference>
<keyword evidence="9" id="KW-1185">Reference proteome</keyword>
<evidence type="ECO:0000256" key="6">
    <source>
        <dbReference type="RuleBase" id="RU362025"/>
    </source>
</evidence>
<dbReference type="EC" id="2.1.1.-" evidence="6"/>
<dbReference type="GO" id="GO:0006696">
    <property type="term" value="P:ergosterol biosynthetic process"/>
    <property type="evidence" value="ECO:0007669"/>
    <property type="project" value="TreeGrafter"/>
</dbReference>
<evidence type="ECO:0000313" key="8">
    <source>
        <dbReference type="EMBL" id="KAJ2861235.1"/>
    </source>
</evidence>
<keyword evidence="3 5" id="KW-0949">S-adenosyl-L-methionine</keyword>
<keyword evidence="6" id="KW-0752">Steroid biosynthesis</keyword>
<dbReference type="PROSITE" id="PS51685">
    <property type="entry name" value="SAM_MT_ERG6_SMT"/>
    <property type="match status" value="1"/>
</dbReference>
<dbReference type="GO" id="GO:0005783">
    <property type="term" value="C:endoplasmic reticulum"/>
    <property type="evidence" value="ECO:0007669"/>
    <property type="project" value="TreeGrafter"/>
</dbReference>
<evidence type="ECO:0000256" key="4">
    <source>
        <dbReference type="ARBA" id="ARBA00038188"/>
    </source>
</evidence>
<dbReference type="GO" id="GO:0032259">
    <property type="term" value="P:methylation"/>
    <property type="evidence" value="ECO:0007669"/>
    <property type="project" value="UniProtKB-KW"/>
</dbReference>
<dbReference type="CDD" id="cd02440">
    <property type="entry name" value="AdoMet_MTases"/>
    <property type="match status" value="1"/>
</dbReference>
<dbReference type="Pfam" id="PF08241">
    <property type="entry name" value="Methyltransf_11"/>
    <property type="match status" value="1"/>
</dbReference>
<dbReference type="InterPro" id="IPR030384">
    <property type="entry name" value="MeTrfase_SMT"/>
</dbReference>
<dbReference type="GO" id="GO:0003838">
    <property type="term" value="F:sterol 24-C-methyltransferase activity"/>
    <property type="evidence" value="ECO:0007669"/>
    <property type="project" value="TreeGrafter"/>
</dbReference>
<reference evidence="8" key="1">
    <citation type="submission" date="2022-07" db="EMBL/GenBank/DDBJ databases">
        <title>Phylogenomic reconstructions and comparative analyses of Kickxellomycotina fungi.</title>
        <authorList>
            <person name="Reynolds N.K."/>
            <person name="Stajich J.E."/>
            <person name="Barry K."/>
            <person name="Grigoriev I.V."/>
            <person name="Crous P."/>
            <person name="Smith M.E."/>
        </authorList>
    </citation>
    <scope>NUCLEOTIDE SEQUENCE</scope>
    <source>
        <strain evidence="8">RSA 476</strain>
    </source>
</reference>
<dbReference type="InterPro" id="IPR050447">
    <property type="entry name" value="Erg6_SMT_methyltransf"/>
</dbReference>
<evidence type="ECO:0000256" key="2">
    <source>
        <dbReference type="ARBA" id="ARBA00022679"/>
    </source>
</evidence>
<feature type="domain" description="SAM-dependent methyltransferase Erg6/SMT-type" evidence="7">
    <location>
        <begin position="76"/>
        <end position="370"/>
    </location>
</feature>